<dbReference type="AlphaFoldDB" id="A0A177AIC6"/>
<dbReference type="OrthoDB" id="58416at2759"/>
<proteinExistence type="predicted"/>
<gene>
    <name evidence="1" type="ORF">VC83_02179</name>
</gene>
<dbReference type="GeneID" id="36285263"/>
<protein>
    <submittedName>
        <fullName evidence="1">Uncharacterized protein</fullName>
    </submittedName>
</protein>
<evidence type="ECO:0000313" key="1">
    <source>
        <dbReference type="EMBL" id="OAF61550.1"/>
    </source>
</evidence>
<dbReference type="EMBL" id="KV441389">
    <property type="protein sequence ID" value="OAF61550.1"/>
    <property type="molecule type" value="Genomic_DNA"/>
</dbReference>
<name>A0A177AIC6_9PEZI</name>
<dbReference type="RefSeq" id="XP_024326825.1">
    <property type="nucleotide sequence ID" value="XM_024465847.1"/>
</dbReference>
<dbReference type="Proteomes" id="UP000077154">
    <property type="component" value="Unassembled WGS sequence"/>
</dbReference>
<reference evidence="1" key="1">
    <citation type="submission" date="2016-03" db="EMBL/GenBank/DDBJ databases">
        <title>Updated assembly of Pseudogymnoascus destructans, the fungus causing white-nose syndrome of bats.</title>
        <authorList>
            <person name="Palmer J.M."/>
            <person name="Drees K.P."/>
            <person name="Foster J.T."/>
            <person name="Lindner D.L."/>
        </authorList>
    </citation>
    <scope>NUCLEOTIDE SEQUENCE [LARGE SCALE GENOMIC DNA]</scope>
    <source>
        <strain evidence="1">20631-21</strain>
    </source>
</reference>
<sequence>MAEIWADQPFKLIPTMVMRDVKVNPTHHHECEEEILFPGFERESGVEGMMAANVVQHHEFAPSLDIWGSSTGFAPELTLHLAYEIPTLPSLDKYDGKKMHTVYMEFQNDELYPLVVGSLDGGLKGGEKSPPVPQFVIYLVAFWLSRKYRSVWRFNPCDFFGKKRPLFFGPTVEDQ</sequence>
<organism evidence="1">
    <name type="scientific">Pseudogymnoascus destructans</name>
    <dbReference type="NCBI Taxonomy" id="655981"/>
    <lineage>
        <taxon>Eukaryota</taxon>
        <taxon>Fungi</taxon>
        <taxon>Dikarya</taxon>
        <taxon>Ascomycota</taxon>
        <taxon>Pezizomycotina</taxon>
        <taxon>Leotiomycetes</taxon>
        <taxon>Thelebolales</taxon>
        <taxon>Thelebolaceae</taxon>
        <taxon>Pseudogymnoascus</taxon>
    </lineage>
</organism>
<accession>A0A177AIC6</accession>